<feature type="non-terminal residue" evidence="1">
    <location>
        <position position="207"/>
    </location>
</feature>
<dbReference type="EMBL" id="ML986743">
    <property type="protein sequence ID" value="KAF2258669.1"/>
    <property type="molecule type" value="Genomic_DNA"/>
</dbReference>
<reference evidence="2" key="1">
    <citation type="journal article" date="2020" name="Stud. Mycol.">
        <title>101 Dothideomycetes genomes: A test case for predicting lifestyles and emergence of pathogens.</title>
        <authorList>
            <person name="Haridas S."/>
            <person name="Albert R."/>
            <person name="Binder M."/>
            <person name="Bloem J."/>
            <person name="LaButti K."/>
            <person name="Salamov A."/>
            <person name="Andreopoulos B."/>
            <person name="Baker S."/>
            <person name="Barry K."/>
            <person name="Bills G."/>
            <person name="Bluhm B."/>
            <person name="Cannon C."/>
            <person name="Castanera R."/>
            <person name="Culley D."/>
            <person name="Daum C."/>
            <person name="Ezra D."/>
            <person name="Gonzalez J."/>
            <person name="Henrissat B."/>
            <person name="Kuo A."/>
            <person name="Liang C."/>
            <person name="Lipzen A."/>
            <person name="Lutzoni F."/>
            <person name="Magnuson J."/>
            <person name="Mondo S."/>
            <person name="Nolan M."/>
            <person name="Ohm R."/>
            <person name="Pangilinan J."/>
            <person name="Park H.-J."/>
            <person name="Ramirez L."/>
            <person name="Alfaro M."/>
            <person name="Sun H."/>
            <person name="Tritt A."/>
            <person name="Yoshinaga Y."/>
            <person name="Zwiers L.-H."/>
            <person name="Turgeon B."/>
            <person name="Goodwin S."/>
            <person name="Spatafora J."/>
            <person name="Crous P."/>
            <person name="Grigoriev I."/>
        </authorList>
    </citation>
    <scope>NUCLEOTIDE SEQUENCE [LARGE SCALE GENOMIC DNA]</scope>
    <source>
        <strain evidence="2">CBS 304.66</strain>
    </source>
</reference>
<evidence type="ECO:0008006" key="3">
    <source>
        <dbReference type="Google" id="ProtNLM"/>
    </source>
</evidence>
<feature type="non-terminal residue" evidence="1">
    <location>
        <position position="1"/>
    </location>
</feature>
<dbReference type="AlphaFoldDB" id="A0A9P4JWW6"/>
<protein>
    <recommendedName>
        <fullName evidence="3">F-box domain-containing protein</fullName>
    </recommendedName>
</protein>
<proteinExistence type="predicted"/>
<name>A0A9P4JWW6_9PLEO</name>
<accession>A0A9P4JWW6</accession>
<dbReference type="OrthoDB" id="6365676at2759"/>
<dbReference type="Proteomes" id="UP000800093">
    <property type="component" value="Unassembled WGS sequence"/>
</dbReference>
<comment type="caution">
    <text evidence="1">The sequence shown here is derived from an EMBL/GenBank/DDBJ whole genome shotgun (WGS) entry which is preliminary data.</text>
</comment>
<keyword evidence="2" id="KW-1185">Reference proteome</keyword>
<sequence>LPLEVVLNVITCSLPSNLDTILPASHPTTKLLLSFSLVCQETRRLAQRYLRKHCFYIDKARRLSSILLQIPKRPELRNVDSLYLSPFGATLDDQPTAFWSRELLLYTYKVLKRLVITFPFKTLYLEHDHLNIRRILYEGLANLETIEEFVSVQDELGLHDNLYLGLPLWAHWPNLRRLALCGICPNPAFWHDIAQVPALENVVLTEP</sequence>
<organism evidence="1 2">
    <name type="scientific">Lojkania enalia</name>
    <dbReference type="NCBI Taxonomy" id="147567"/>
    <lineage>
        <taxon>Eukaryota</taxon>
        <taxon>Fungi</taxon>
        <taxon>Dikarya</taxon>
        <taxon>Ascomycota</taxon>
        <taxon>Pezizomycotina</taxon>
        <taxon>Dothideomycetes</taxon>
        <taxon>Pleosporomycetidae</taxon>
        <taxon>Pleosporales</taxon>
        <taxon>Pleosporales incertae sedis</taxon>
        <taxon>Lojkania</taxon>
    </lineage>
</organism>
<evidence type="ECO:0000313" key="1">
    <source>
        <dbReference type="EMBL" id="KAF2258669.1"/>
    </source>
</evidence>
<evidence type="ECO:0000313" key="2">
    <source>
        <dbReference type="Proteomes" id="UP000800093"/>
    </source>
</evidence>
<gene>
    <name evidence="1" type="ORF">CC78DRAFT_445443</name>
</gene>